<dbReference type="SUPFAM" id="SSF51569">
    <property type="entry name" value="Aldolase"/>
    <property type="match status" value="1"/>
</dbReference>
<dbReference type="InterPro" id="IPR013785">
    <property type="entry name" value="Aldolase_TIM"/>
</dbReference>
<evidence type="ECO:0000313" key="2">
    <source>
        <dbReference type="EMBL" id="EHI61125.1"/>
    </source>
</evidence>
<dbReference type="PANTHER" id="PTHR30304:SF0">
    <property type="entry name" value="D-TAGATOSE-1,6-BISPHOSPHATE ALDOLASE SUBUNIT GATY-RELATED"/>
    <property type="match status" value="1"/>
</dbReference>
<dbReference type="Proteomes" id="UP000005384">
    <property type="component" value="Unassembled WGS sequence"/>
</dbReference>
<evidence type="ECO:0000256" key="1">
    <source>
        <dbReference type="ARBA" id="ARBA00001947"/>
    </source>
</evidence>
<dbReference type="GO" id="GO:0008270">
    <property type="term" value="F:zinc ion binding"/>
    <property type="evidence" value="ECO:0007669"/>
    <property type="project" value="InterPro"/>
</dbReference>
<dbReference type="Pfam" id="PF01116">
    <property type="entry name" value="F_bP_aldolase"/>
    <property type="match status" value="1"/>
</dbReference>
<evidence type="ECO:0000313" key="3">
    <source>
        <dbReference type="Proteomes" id="UP000005384"/>
    </source>
</evidence>
<dbReference type="Gene3D" id="3.20.20.70">
    <property type="entry name" value="Aldolase class I"/>
    <property type="match status" value="1"/>
</dbReference>
<dbReference type="EMBL" id="ADLN01000008">
    <property type="protein sequence ID" value="EHI61125.1"/>
    <property type="molecule type" value="Genomic_DNA"/>
</dbReference>
<protein>
    <recommendedName>
        <fullName evidence="4">Ketose-bisphosphate aldolase</fullName>
    </recommendedName>
</protein>
<dbReference type="PANTHER" id="PTHR30304">
    <property type="entry name" value="D-TAGATOSE-1,6-BISPHOSPHATE ALDOLASE"/>
    <property type="match status" value="1"/>
</dbReference>
<accession>G5IBR2</accession>
<dbReference type="GO" id="GO:0016832">
    <property type="term" value="F:aldehyde-lyase activity"/>
    <property type="evidence" value="ECO:0007669"/>
    <property type="project" value="InterPro"/>
</dbReference>
<dbReference type="GO" id="GO:0005975">
    <property type="term" value="P:carbohydrate metabolic process"/>
    <property type="evidence" value="ECO:0007669"/>
    <property type="project" value="InterPro"/>
</dbReference>
<name>G5IBR2_9FIRM</name>
<dbReference type="HOGENOM" id="CLU_040088_1_0_9"/>
<proteinExistence type="predicted"/>
<comment type="cofactor">
    <cofactor evidence="1">
        <name>Zn(2+)</name>
        <dbReference type="ChEBI" id="CHEBI:29105"/>
    </cofactor>
</comment>
<dbReference type="InterPro" id="IPR050246">
    <property type="entry name" value="Class_II_FBP_aldolase"/>
</dbReference>
<comment type="caution">
    <text evidence="2">The sequence shown here is derived from an EMBL/GenBank/DDBJ whole genome shotgun (WGS) entry which is preliminary data.</text>
</comment>
<keyword evidence="3" id="KW-1185">Reference proteome</keyword>
<gene>
    <name evidence="2" type="ORF">HMPREF9473_00939</name>
</gene>
<evidence type="ECO:0008006" key="4">
    <source>
        <dbReference type="Google" id="ProtNLM"/>
    </source>
</evidence>
<reference evidence="2 3" key="1">
    <citation type="submission" date="2011-08" db="EMBL/GenBank/DDBJ databases">
        <title>The Genome Sequence of Clostridium hathewayi WAL-18680.</title>
        <authorList>
            <consortium name="The Broad Institute Genome Sequencing Platform"/>
            <person name="Earl A."/>
            <person name="Ward D."/>
            <person name="Feldgarden M."/>
            <person name="Gevers D."/>
            <person name="Finegold S.M."/>
            <person name="Summanen P.H."/>
            <person name="Molitoris D.R."/>
            <person name="Song M."/>
            <person name="Daigneault M."/>
            <person name="Allen-Vercoe E."/>
            <person name="Young S.K."/>
            <person name="Zeng Q."/>
            <person name="Gargeya S."/>
            <person name="Fitzgerald M."/>
            <person name="Haas B."/>
            <person name="Abouelleil A."/>
            <person name="Alvarado L."/>
            <person name="Arachchi H.M."/>
            <person name="Berlin A."/>
            <person name="Brown A."/>
            <person name="Chapman S.B."/>
            <person name="Chen Z."/>
            <person name="Dunbar C."/>
            <person name="Freedman E."/>
            <person name="Gearin G."/>
            <person name="Gellesch M."/>
            <person name="Goldberg J."/>
            <person name="Griggs A."/>
            <person name="Gujja S."/>
            <person name="Heiman D."/>
            <person name="Howarth C."/>
            <person name="Larson L."/>
            <person name="Lui A."/>
            <person name="MacDonald P.J.P."/>
            <person name="Montmayeur A."/>
            <person name="Murphy C."/>
            <person name="Neiman D."/>
            <person name="Pearson M."/>
            <person name="Priest M."/>
            <person name="Roberts A."/>
            <person name="Saif S."/>
            <person name="Shea T."/>
            <person name="Shenoy N."/>
            <person name="Sisk P."/>
            <person name="Stolte C."/>
            <person name="Sykes S."/>
            <person name="Wortman J."/>
            <person name="Nusbaum C."/>
            <person name="Birren B."/>
        </authorList>
    </citation>
    <scope>NUCLEOTIDE SEQUENCE [LARGE SCALE GENOMIC DNA]</scope>
    <source>
        <strain evidence="2 3">WAL-18680</strain>
    </source>
</reference>
<dbReference type="InterPro" id="IPR000771">
    <property type="entry name" value="FBA_II"/>
</dbReference>
<organism evidence="2 3">
    <name type="scientific">Hungatella hathewayi WAL-18680</name>
    <dbReference type="NCBI Taxonomy" id="742737"/>
    <lineage>
        <taxon>Bacteria</taxon>
        <taxon>Bacillati</taxon>
        <taxon>Bacillota</taxon>
        <taxon>Clostridia</taxon>
        <taxon>Lachnospirales</taxon>
        <taxon>Lachnospiraceae</taxon>
        <taxon>Hungatella</taxon>
    </lineage>
</organism>
<feature type="non-terminal residue" evidence="2">
    <location>
        <position position="168"/>
    </location>
</feature>
<sequence length="168" mass="18326">MLVTMNEVLQYAEERGCAVGAFDTPNLELLMASIRAAEKRNEPVIIQHAQLHECEMPIAIIGPIMVQMAKAASVPVCVMLDHGEDMDYVKTALELGFSAVMYDGSSKSYEDNAAMTREVVALARTYGASVEAEIGIVTGHEGKEFHIKEEADAYTDPELAARFVKETG</sequence>
<dbReference type="AlphaFoldDB" id="G5IBR2"/>